<dbReference type="SMART" id="SM00304">
    <property type="entry name" value="HAMP"/>
    <property type="match status" value="1"/>
</dbReference>
<evidence type="ECO:0000256" key="9">
    <source>
        <dbReference type="ARBA" id="ARBA00023012"/>
    </source>
</evidence>
<gene>
    <name evidence="15" type="ORF">SAMN02745223_03984</name>
    <name evidence="14" type="ORF">VW29_14285</name>
</gene>
<dbReference type="GO" id="GO:0005524">
    <property type="term" value="F:ATP binding"/>
    <property type="evidence" value="ECO:0007669"/>
    <property type="project" value="UniProtKB-KW"/>
</dbReference>
<accession>A0A0F5LMU4</accession>
<dbReference type="InterPro" id="IPR005467">
    <property type="entry name" value="His_kinase_dom"/>
</dbReference>
<evidence type="ECO:0000313" key="17">
    <source>
        <dbReference type="Proteomes" id="UP000184533"/>
    </source>
</evidence>
<dbReference type="InterPro" id="IPR004358">
    <property type="entry name" value="Sig_transdc_His_kin-like_C"/>
</dbReference>
<evidence type="ECO:0000313" key="14">
    <source>
        <dbReference type="EMBL" id="KKB83643.1"/>
    </source>
</evidence>
<feature type="domain" description="HAMP" evidence="13">
    <location>
        <begin position="362"/>
        <end position="414"/>
    </location>
</feature>
<dbReference type="EC" id="2.7.13.3" evidence="3"/>
<dbReference type="PROSITE" id="PS50109">
    <property type="entry name" value="HIS_KIN"/>
    <property type="match status" value="1"/>
</dbReference>
<dbReference type="Gene3D" id="6.10.340.10">
    <property type="match status" value="1"/>
</dbReference>
<reference evidence="15 17" key="2">
    <citation type="submission" date="2016-11" db="EMBL/GenBank/DDBJ databases">
        <authorList>
            <person name="Jaros S."/>
            <person name="Januszkiewicz K."/>
            <person name="Wedrychowicz H."/>
        </authorList>
    </citation>
    <scope>NUCLEOTIDE SEQUENCE [LARGE SCALE GENOMIC DNA]</scope>
    <source>
        <strain evidence="15 17">DSM 17137</strain>
    </source>
</reference>
<comment type="catalytic activity">
    <reaction evidence="1">
        <text>ATP + protein L-histidine = ADP + protein N-phospho-L-histidine.</text>
        <dbReference type="EC" id="2.7.13.3"/>
    </reaction>
</comment>
<keyword evidence="11" id="KW-0472">Membrane</keyword>
<keyword evidence="10" id="KW-0175">Coiled coil</keyword>
<proteinExistence type="predicted"/>
<evidence type="ECO:0000256" key="1">
    <source>
        <dbReference type="ARBA" id="ARBA00000085"/>
    </source>
</evidence>
<keyword evidence="6" id="KW-0547">Nucleotide-binding</keyword>
<dbReference type="STRING" id="1121477.SAMN02745223_03984"/>
<dbReference type="AlphaFoldDB" id="A0A0F5LMU4"/>
<evidence type="ECO:0000259" key="13">
    <source>
        <dbReference type="PROSITE" id="PS50885"/>
    </source>
</evidence>
<dbReference type="InterPro" id="IPR003594">
    <property type="entry name" value="HATPase_dom"/>
</dbReference>
<dbReference type="Gene3D" id="3.30.565.10">
    <property type="entry name" value="Histidine kinase-like ATPase, C-terminal domain"/>
    <property type="match status" value="1"/>
</dbReference>
<evidence type="ECO:0000256" key="4">
    <source>
        <dbReference type="ARBA" id="ARBA00022553"/>
    </source>
</evidence>
<dbReference type="Pfam" id="PF00672">
    <property type="entry name" value="HAMP"/>
    <property type="match status" value="1"/>
</dbReference>
<evidence type="ECO:0000256" key="7">
    <source>
        <dbReference type="ARBA" id="ARBA00022777"/>
    </source>
</evidence>
<evidence type="ECO:0000256" key="8">
    <source>
        <dbReference type="ARBA" id="ARBA00022840"/>
    </source>
</evidence>
<dbReference type="PROSITE" id="PS50885">
    <property type="entry name" value="HAMP"/>
    <property type="match status" value="1"/>
</dbReference>
<dbReference type="InterPro" id="IPR003660">
    <property type="entry name" value="HAMP_dom"/>
</dbReference>
<keyword evidence="16" id="KW-1185">Reference proteome</keyword>
<evidence type="ECO:0000256" key="11">
    <source>
        <dbReference type="SAM" id="Phobius"/>
    </source>
</evidence>
<evidence type="ECO:0000256" key="6">
    <source>
        <dbReference type="ARBA" id="ARBA00022741"/>
    </source>
</evidence>
<dbReference type="SMART" id="SM00388">
    <property type="entry name" value="HisKA"/>
    <property type="match status" value="1"/>
</dbReference>
<feature type="coiled-coil region" evidence="10">
    <location>
        <begin position="283"/>
        <end position="311"/>
    </location>
</feature>
<feature type="domain" description="Histidine kinase" evidence="12">
    <location>
        <begin position="427"/>
        <end position="641"/>
    </location>
</feature>
<dbReference type="InterPro" id="IPR036890">
    <property type="entry name" value="HATPase_C_sf"/>
</dbReference>
<keyword evidence="11" id="KW-1133">Transmembrane helix</keyword>
<dbReference type="PATRIC" id="fig|1121477.3.peg.4025"/>
<protein>
    <recommendedName>
        <fullName evidence="3">histidine kinase</fullName>
        <ecNumber evidence="3">2.7.13.3</ecNumber>
    </recommendedName>
</protein>
<keyword evidence="5" id="KW-0808">Transferase</keyword>
<dbReference type="PANTHER" id="PTHR43065:SF46">
    <property type="entry name" value="C4-DICARBOXYLATE TRANSPORT SENSOR PROTEIN DCTB"/>
    <property type="match status" value="1"/>
</dbReference>
<comment type="subcellular location">
    <subcellularLocation>
        <location evidence="2">Membrane</location>
    </subcellularLocation>
</comment>
<evidence type="ECO:0000256" key="2">
    <source>
        <dbReference type="ARBA" id="ARBA00004370"/>
    </source>
</evidence>
<keyword evidence="11" id="KW-0812">Transmembrane</keyword>
<keyword evidence="4" id="KW-0597">Phosphoprotein</keyword>
<feature type="transmembrane region" description="Helical" evidence="11">
    <location>
        <begin position="27"/>
        <end position="49"/>
    </location>
</feature>
<dbReference type="Pfam" id="PF00512">
    <property type="entry name" value="HisKA"/>
    <property type="match status" value="1"/>
</dbReference>
<dbReference type="CDD" id="cd06225">
    <property type="entry name" value="HAMP"/>
    <property type="match status" value="1"/>
</dbReference>
<dbReference type="Pfam" id="PF02518">
    <property type="entry name" value="HATPase_c"/>
    <property type="match status" value="1"/>
</dbReference>
<name>A0A0F5LMU4_9HYPH</name>
<dbReference type="Gene3D" id="1.20.58.920">
    <property type="match status" value="1"/>
</dbReference>
<dbReference type="SMART" id="SM00387">
    <property type="entry name" value="HATPase_c"/>
    <property type="match status" value="1"/>
</dbReference>
<keyword evidence="9" id="KW-0902">Two-component regulatory system</keyword>
<sequence>MNQHNQSSLRRGQTVLPKHRFGIGMRLFVSFVIIVGLAAGASVVGWLSYARLSGELEQIAQSELPRLSLASRLSRVGADISAVLPSLARSERAATYEAARAIYSDRLVELREVIAEAERNGIGGGELDALAEEITDQVQRMDGAVGVRFALLGEMRSLVDELRWVQADLLEEAGPLVDDIRFNVEKELADFTGAAPLLAENQKSEALLTVVAQANLATGLISRVSGVTTAEDMQEAVAFLGDSTDELAARVQSLTDWPDSITVRQLAGRILEIADNRDGIPHLKQLELEALAEAQRVTEENQRLVEQLGEEIRAEVSETERNAEAAAVRARQAIETGRRWLLLIAVLAITSAILIGYFYVYRSLLLRIRHLANAAANIAEGKSGTLIQPQGRDELGDLATALNIFRRTRDDLIQSAKLAALGQMAAGIGHELNQPLAAIQSHSHNGVRLIEQGKVEMARQSLEKIKGLTGRMAGQISHLRRFARRPETRLGPVALDEPVNAAVSLLSHRFEDEDVVLEVEMPTGMPAMVTAESVRLEQVVVNLLANALDAVSGLDTRHVRLVVTMQGETVMMAISDTGGGIPHSHRDVVFDPFFTTKAPGSGLGLGLSISYNIIKDFNGSIAVRQTNSTGTTFLVTLERAS</sequence>
<dbReference type="InterPro" id="IPR003661">
    <property type="entry name" value="HisK_dim/P_dom"/>
</dbReference>
<dbReference type="Proteomes" id="UP000033608">
    <property type="component" value="Unassembled WGS sequence"/>
</dbReference>
<dbReference type="CDD" id="cd00082">
    <property type="entry name" value="HisKA"/>
    <property type="match status" value="1"/>
</dbReference>
<dbReference type="SUPFAM" id="SSF158472">
    <property type="entry name" value="HAMP domain-like"/>
    <property type="match status" value="1"/>
</dbReference>
<evidence type="ECO:0000256" key="10">
    <source>
        <dbReference type="SAM" id="Coils"/>
    </source>
</evidence>
<keyword evidence="7 15" id="KW-0418">Kinase</keyword>
<dbReference type="GO" id="GO:0000155">
    <property type="term" value="F:phosphorelay sensor kinase activity"/>
    <property type="evidence" value="ECO:0007669"/>
    <property type="project" value="InterPro"/>
</dbReference>
<dbReference type="SUPFAM" id="SSF47384">
    <property type="entry name" value="Homodimeric domain of signal transducing histidine kinase"/>
    <property type="match status" value="1"/>
</dbReference>
<dbReference type="SUPFAM" id="SSF55874">
    <property type="entry name" value="ATPase domain of HSP90 chaperone/DNA topoisomerase II/histidine kinase"/>
    <property type="match status" value="1"/>
</dbReference>
<dbReference type="InterPro" id="IPR038188">
    <property type="entry name" value="TorS_sensor_sf"/>
</dbReference>
<dbReference type="PANTHER" id="PTHR43065">
    <property type="entry name" value="SENSOR HISTIDINE KINASE"/>
    <property type="match status" value="1"/>
</dbReference>
<reference evidence="14 16" key="1">
    <citation type="submission" date="2015-03" db="EMBL/GenBank/DDBJ databases">
        <authorList>
            <person name="Hassan Y.I."/>
            <person name="Lepp D."/>
            <person name="Zhou T."/>
        </authorList>
    </citation>
    <scope>NUCLEOTIDE SEQUENCE [LARGE SCALE GENOMIC DNA]</scope>
    <source>
        <strain evidence="14 16">DSM 17137</strain>
    </source>
</reference>
<dbReference type="EMBL" id="LAJF01000090">
    <property type="protein sequence ID" value="KKB83643.1"/>
    <property type="molecule type" value="Genomic_DNA"/>
</dbReference>
<dbReference type="Proteomes" id="UP000184533">
    <property type="component" value="Unassembled WGS sequence"/>
</dbReference>
<evidence type="ECO:0000256" key="5">
    <source>
        <dbReference type="ARBA" id="ARBA00022679"/>
    </source>
</evidence>
<dbReference type="Gene3D" id="1.10.287.130">
    <property type="match status" value="1"/>
</dbReference>
<evidence type="ECO:0000256" key="3">
    <source>
        <dbReference type="ARBA" id="ARBA00012438"/>
    </source>
</evidence>
<keyword evidence="8" id="KW-0067">ATP-binding</keyword>
<organism evidence="14 16">
    <name type="scientific">Devosia limi DSM 17137</name>
    <dbReference type="NCBI Taxonomy" id="1121477"/>
    <lineage>
        <taxon>Bacteria</taxon>
        <taxon>Pseudomonadati</taxon>
        <taxon>Pseudomonadota</taxon>
        <taxon>Alphaproteobacteria</taxon>
        <taxon>Hyphomicrobiales</taxon>
        <taxon>Devosiaceae</taxon>
        <taxon>Devosia</taxon>
    </lineage>
</organism>
<dbReference type="EMBL" id="FQVC01000019">
    <property type="protein sequence ID" value="SHF95649.1"/>
    <property type="molecule type" value="Genomic_DNA"/>
</dbReference>
<evidence type="ECO:0000259" key="12">
    <source>
        <dbReference type="PROSITE" id="PS50109"/>
    </source>
</evidence>
<dbReference type="PRINTS" id="PR00344">
    <property type="entry name" value="BCTRLSENSOR"/>
</dbReference>
<evidence type="ECO:0000313" key="15">
    <source>
        <dbReference type="EMBL" id="SHF95649.1"/>
    </source>
</evidence>
<feature type="transmembrane region" description="Helical" evidence="11">
    <location>
        <begin position="340"/>
        <end position="360"/>
    </location>
</feature>
<evidence type="ECO:0000313" key="16">
    <source>
        <dbReference type="Proteomes" id="UP000033608"/>
    </source>
</evidence>
<dbReference type="InterPro" id="IPR036097">
    <property type="entry name" value="HisK_dim/P_sf"/>
</dbReference>
<dbReference type="GO" id="GO:0016020">
    <property type="term" value="C:membrane"/>
    <property type="evidence" value="ECO:0007669"/>
    <property type="project" value="UniProtKB-SubCell"/>
</dbReference>